<comment type="caution">
    <text evidence="2">The sequence shown here is derived from an EMBL/GenBank/DDBJ whole genome shotgun (WGS) entry which is preliminary data.</text>
</comment>
<dbReference type="Proteomes" id="UP001589776">
    <property type="component" value="Unassembled WGS sequence"/>
</dbReference>
<evidence type="ECO:0000256" key="1">
    <source>
        <dbReference type="SAM" id="MobiDB-lite"/>
    </source>
</evidence>
<reference evidence="2 3" key="1">
    <citation type="submission" date="2024-09" db="EMBL/GenBank/DDBJ databases">
        <authorList>
            <person name="Sun Q."/>
            <person name="Mori K."/>
        </authorList>
    </citation>
    <scope>NUCLEOTIDE SEQUENCE [LARGE SCALE GENOMIC DNA]</scope>
    <source>
        <strain evidence="2 3">CCM 7759</strain>
    </source>
</reference>
<accession>A0ABV6DRQ3</accession>
<dbReference type="PIRSF" id="PIRSF021383">
    <property type="entry name" value="YunB"/>
    <property type="match status" value="1"/>
</dbReference>
<organism evidence="2 3">
    <name type="scientific">Paenibacillus chartarius</name>
    <dbReference type="NCBI Taxonomy" id="747481"/>
    <lineage>
        <taxon>Bacteria</taxon>
        <taxon>Bacillati</taxon>
        <taxon>Bacillota</taxon>
        <taxon>Bacilli</taxon>
        <taxon>Bacillales</taxon>
        <taxon>Paenibacillaceae</taxon>
        <taxon>Paenibacillus</taxon>
    </lineage>
</organism>
<protein>
    <submittedName>
        <fullName evidence="2">Sporulation protein YunB</fullName>
    </submittedName>
</protein>
<gene>
    <name evidence="2" type="primary">yunB</name>
    <name evidence="2" type="ORF">ACFFK0_23355</name>
</gene>
<name>A0ABV6DRQ3_9BACL</name>
<dbReference type="NCBIfam" id="TIGR02832">
    <property type="entry name" value="spo_yunB"/>
    <property type="match status" value="1"/>
</dbReference>
<feature type="region of interest" description="Disordered" evidence="1">
    <location>
        <begin position="221"/>
        <end position="251"/>
    </location>
</feature>
<dbReference type="RefSeq" id="WP_377472780.1">
    <property type="nucleotide sequence ID" value="NZ_JBHLWN010000090.1"/>
</dbReference>
<dbReference type="Pfam" id="PF09560">
    <property type="entry name" value="Spore_YunB"/>
    <property type="match status" value="1"/>
</dbReference>
<proteinExistence type="predicted"/>
<dbReference type="InterPro" id="IPR014197">
    <property type="entry name" value="Sporulation_prot_YunB"/>
</dbReference>
<evidence type="ECO:0000313" key="3">
    <source>
        <dbReference type="Proteomes" id="UP001589776"/>
    </source>
</evidence>
<keyword evidence="3" id="KW-1185">Reference proteome</keyword>
<dbReference type="EMBL" id="JBHLWN010000090">
    <property type="protein sequence ID" value="MFC0215336.1"/>
    <property type="molecule type" value="Genomic_DNA"/>
</dbReference>
<evidence type="ECO:0000313" key="2">
    <source>
        <dbReference type="EMBL" id="MFC0215336.1"/>
    </source>
</evidence>
<sequence length="251" mass="27718">MLNRRGWKSRPSGKKNRMRSWLIVGLLTLLFTVQGFIFVERNMKEPLMHVAKIRMRQIATETINTAVAGRISQQTDFTKLMEWKTDKNGKTTGLTLNYAEHMRITSDTTKTVQAIMSGLQEKPEHVPLGQAMGSAILASFGPDIPVKLTPAGVAKVDLQTRYKNAGINMILVEVFLRIVVEVNVIIPFDSEPEIVETELPVSYSLVVGDVPMYYFDNTGKPVGSEVPPPSLSLPALPTAQGDGADELPPKN</sequence>